<dbReference type="OrthoDB" id="9783459at2"/>
<dbReference type="EMBL" id="QMIF01000017">
    <property type="protein sequence ID" value="TVM31250.1"/>
    <property type="molecule type" value="Genomic_DNA"/>
</dbReference>
<dbReference type="Proteomes" id="UP000434052">
    <property type="component" value="Unassembled WGS sequence"/>
</dbReference>
<feature type="domain" description="ISXO2-like transposase" evidence="1">
    <location>
        <begin position="2"/>
        <end position="81"/>
    </location>
</feature>
<dbReference type="RefSeq" id="WP_144307036.1">
    <property type="nucleotide sequence ID" value="NZ_QMIF01000017.1"/>
</dbReference>
<proteinExistence type="predicted"/>
<evidence type="ECO:0000313" key="2">
    <source>
        <dbReference type="EMBL" id="TVM31250.1"/>
    </source>
</evidence>
<name>A0A6P1ZFR2_9BACT</name>
<gene>
    <name evidence="2" type="ORF">DQK91_19260</name>
</gene>
<accession>A0A6P1ZFR2</accession>
<evidence type="ECO:0000313" key="3">
    <source>
        <dbReference type="Proteomes" id="UP000434052"/>
    </source>
</evidence>
<evidence type="ECO:0000259" key="1">
    <source>
        <dbReference type="Pfam" id="PF12762"/>
    </source>
</evidence>
<protein>
    <submittedName>
        <fullName evidence="2">IS1595 family transposase</fullName>
    </submittedName>
</protein>
<dbReference type="InterPro" id="IPR024445">
    <property type="entry name" value="Tnp_ISXO2-like"/>
</dbReference>
<dbReference type="AlphaFoldDB" id="A0A6P1ZFR2"/>
<sequence>KVEEEVEVFSDQYGSYDGLVDLGYQRHYRIRHGKGEFARGTNHINGIESFWSFAKRRLQKFHGVPKATFYLHLKECEFRFNHRYVDLYKILLKLCRENPLRAG</sequence>
<organism evidence="2 3">
    <name type="scientific">Oceanidesulfovibrio marinus</name>
    <dbReference type="NCBI Taxonomy" id="370038"/>
    <lineage>
        <taxon>Bacteria</taxon>
        <taxon>Pseudomonadati</taxon>
        <taxon>Thermodesulfobacteriota</taxon>
        <taxon>Desulfovibrionia</taxon>
        <taxon>Desulfovibrionales</taxon>
        <taxon>Desulfovibrionaceae</taxon>
        <taxon>Oceanidesulfovibrio</taxon>
    </lineage>
</organism>
<dbReference type="Pfam" id="PF12762">
    <property type="entry name" value="DDE_Tnp_IS1595"/>
    <property type="match status" value="1"/>
</dbReference>
<reference evidence="2 3" key="1">
    <citation type="submission" date="2018-06" db="EMBL/GenBank/DDBJ databases">
        <title>Complete genome of Desulfovibrio marinus P48SEP.</title>
        <authorList>
            <person name="Crispim J.S."/>
            <person name="Vidigal P.M.P."/>
            <person name="Silva L.C.F."/>
            <person name="Araujo L.C."/>
            <person name="Laguardia C.N."/>
            <person name="Dias R.S."/>
            <person name="Sousa M.P."/>
            <person name="Paula S.O."/>
            <person name="Silva C."/>
        </authorList>
    </citation>
    <scope>NUCLEOTIDE SEQUENCE [LARGE SCALE GENOMIC DNA]</scope>
    <source>
        <strain evidence="2 3">P48SEP</strain>
    </source>
</reference>
<dbReference type="NCBIfam" id="NF033547">
    <property type="entry name" value="transpos_IS1595"/>
    <property type="match status" value="1"/>
</dbReference>
<feature type="non-terminal residue" evidence="2">
    <location>
        <position position="1"/>
    </location>
</feature>
<comment type="caution">
    <text evidence="2">The sequence shown here is derived from an EMBL/GenBank/DDBJ whole genome shotgun (WGS) entry which is preliminary data.</text>
</comment>